<gene>
    <name evidence="10" type="ORF">COC19_05470</name>
</gene>
<organism evidence="10 11">
    <name type="scientific">SAR86 cluster bacterium</name>
    <dbReference type="NCBI Taxonomy" id="2030880"/>
    <lineage>
        <taxon>Bacteria</taxon>
        <taxon>Pseudomonadati</taxon>
        <taxon>Pseudomonadota</taxon>
        <taxon>Gammaproteobacteria</taxon>
        <taxon>SAR86 cluster</taxon>
    </lineage>
</organism>
<dbReference type="GO" id="GO:0022857">
    <property type="term" value="F:transmembrane transporter activity"/>
    <property type="evidence" value="ECO:0007669"/>
    <property type="project" value="TreeGrafter"/>
</dbReference>
<dbReference type="Proteomes" id="UP000218172">
    <property type="component" value="Unassembled WGS sequence"/>
</dbReference>
<name>A0A2A4MLG8_9GAMM</name>
<dbReference type="Pfam" id="PF02687">
    <property type="entry name" value="FtsX"/>
    <property type="match status" value="1"/>
</dbReference>
<keyword evidence="2" id="KW-1003">Cell membrane</keyword>
<evidence type="ECO:0000313" key="11">
    <source>
        <dbReference type="Proteomes" id="UP000218172"/>
    </source>
</evidence>
<comment type="subcellular location">
    <subcellularLocation>
        <location evidence="1">Cell membrane</location>
        <topology evidence="1">Multi-pass membrane protein</topology>
    </subcellularLocation>
</comment>
<keyword evidence="3 7" id="KW-0812">Transmembrane</keyword>
<proteinExistence type="inferred from homology"/>
<evidence type="ECO:0000256" key="2">
    <source>
        <dbReference type="ARBA" id="ARBA00022475"/>
    </source>
</evidence>
<reference evidence="11" key="1">
    <citation type="submission" date="2017-08" db="EMBL/GenBank/DDBJ databases">
        <title>A dynamic microbial community with high functional redundancy inhabits the cold, oxic subseafloor aquifer.</title>
        <authorList>
            <person name="Tully B.J."/>
            <person name="Wheat C.G."/>
            <person name="Glazer B.T."/>
            <person name="Huber J.A."/>
        </authorList>
    </citation>
    <scope>NUCLEOTIDE SEQUENCE [LARGE SCALE GENOMIC DNA]</scope>
</reference>
<evidence type="ECO:0000256" key="7">
    <source>
        <dbReference type="SAM" id="Phobius"/>
    </source>
</evidence>
<comment type="similarity">
    <text evidence="6">Belongs to the ABC-4 integral membrane protein family.</text>
</comment>
<dbReference type="PANTHER" id="PTHR30572">
    <property type="entry name" value="MEMBRANE COMPONENT OF TRANSPORTER-RELATED"/>
    <property type="match status" value="1"/>
</dbReference>
<dbReference type="GO" id="GO:0005886">
    <property type="term" value="C:plasma membrane"/>
    <property type="evidence" value="ECO:0007669"/>
    <property type="project" value="UniProtKB-SubCell"/>
</dbReference>
<dbReference type="EMBL" id="NVQR01000082">
    <property type="protein sequence ID" value="PCH60732.1"/>
    <property type="molecule type" value="Genomic_DNA"/>
</dbReference>
<sequence length="594" mass="67060">MFYSQLRISLRTFRREKFYASVNLLGLAMGFMCCMILGLYLYDEFTYDLHHENHDQIYRISRLLTIEGNLSVSDTVPLDLASMLKRDYPQIQSYTRFSSQLPRQTLLRYEDVNYYWDNIRIADDSVFEMFTHKTVYGDKESALVNPFSIAISESLSKSYFGDTNPIGRSLSSEAYEYLITYVFEDLPENSHLKYDALLSLNLVPRNPESEWLENLLTYDQFTNSYATYISVPRGVNSESLEQLLSDFRARYIDGTSTLDATHIDFVAEPLPMLHYNSIAASGPEYGNWTYVYAMSSVAVFVLFVACINYMNLAIARSLKRIEEVGMRKILGASKGELTVQFLIESVCFSLVALVVSLILIEFIAELIPLNHLLGKNINLSLIWTPGILSALALSSIMLGILTGLYPACAFSSAQPISNVKGGKSPGRSGAVARYFLVFIQFVITISVISSSLLMYKQMEFIDNMYLGFEKRNKLLLKIQGVDSIQRIPTLITELERHQDVLKAAAVYGEPGQIGARQTVLAQNDEGLMEPQNFKRSSIGPGYLETIGIELLQGRDFSYDRVSDKQKAAIVNETAVRQLGWADPIGKELQFVLAR</sequence>
<dbReference type="InterPro" id="IPR050250">
    <property type="entry name" value="Macrolide_Exporter_MacB"/>
</dbReference>
<evidence type="ECO:0000256" key="4">
    <source>
        <dbReference type="ARBA" id="ARBA00022989"/>
    </source>
</evidence>
<protein>
    <submittedName>
        <fullName evidence="10">Uncharacterized protein</fullName>
    </submittedName>
</protein>
<evidence type="ECO:0000256" key="6">
    <source>
        <dbReference type="ARBA" id="ARBA00038076"/>
    </source>
</evidence>
<evidence type="ECO:0000259" key="9">
    <source>
        <dbReference type="Pfam" id="PF12704"/>
    </source>
</evidence>
<feature type="transmembrane region" description="Helical" evidence="7">
    <location>
        <begin position="21"/>
        <end position="42"/>
    </location>
</feature>
<dbReference type="InterPro" id="IPR003838">
    <property type="entry name" value="ABC3_permease_C"/>
</dbReference>
<keyword evidence="4 7" id="KW-1133">Transmembrane helix</keyword>
<evidence type="ECO:0000256" key="5">
    <source>
        <dbReference type="ARBA" id="ARBA00023136"/>
    </source>
</evidence>
<dbReference type="InterPro" id="IPR025857">
    <property type="entry name" value="MacB_PCD"/>
</dbReference>
<keyword evidence="5 7" id="KW-0472">Membrane</keyword>
<dbReference type="AlphaFoldDB" id="A0A2A4MLG8"/>
<feature type="transmembrane region" description="Helical" evidence="7">
    <location>
        <begin position="387"/>
        <end position="410"/>
    </location>
</feature>
<feature type="domain" description="MacB-like periplasmic core" evidence="9">
    <location>
        <begin position="22"/>
        <end position="244"/>
    </location>
</feature>
<feature type="transmembrane region" description="Helical" evidence="7">
    <location>
        <begin position="290"/>
        <end position="310"/>
    </location>
</feature>
<evidence type="ECO:0000256" key="3">
    <source>
        <dbReference type="ARBA" id="ARBA00022692"/>
    </source>
</evidence>
<feature type="domain" description="ABC3 transporter permease C-terminal" evidence="8">
    <location>
        <begin position="296"/>
        <end position="414"/>
    </location>
</feature>
<dbReference type="Pfam" id="PF12704">
    <property type="entry name" value="MacB_PCD"/>
    <property type="match status" value="1"/>
</dbReference>
<evidence type="ECO:0000256" key="1">
    <source>
        <dbReference type="ARBA" id="ARBA00004651"/>
    </source>
</evidence>
<feature type="transmembrane region" description="Helical" evidence="7">
    <location>
        <begin position="431"/>
        <end position="455"/>
    </location>
</feature>
<accession>A0A2A4MLG8</accession>
<feature type="transmembrane region" description="Helical" evidence="7">
    <location>
        <begin position="341"/>
        <end position="367"/>
    </location>
</feature>
<dbReference type="PANTHER" id="PTHR30572:SF4">
    <property type="entry name" value="ABC TRANSPORTER PERMEASE YTRF"/>
    <property type="match status" value="1"/>
</dbReference>
<comment type="caution">
    <text evidence="10">The sequence shown here is derived from an EMBL/GenBank/DDBJ whole genome shotgun (WGS) entry which is preliminary data.</text>
</comment>
<evidence type="ECO:0000259" key="8">
    <source>
        <dbReference type="Pfam" id="PF02687"/>
    </source>
</evidence>
<evidence type="ECO:0000313" key="10">
    <source>
        <dbReference type="EMBL" id="PCH60732.1"/>
    </source>
</evidence>